<dbReference type="PANTHER" id="PTHR10380:SF192">
    <property type="entry name" value="GEO02312P1"/>
    <property type="match status" value="1"/>
</dbReference>
<reference evidence="1" key="1">
    <citation type="submission" date="2022-08" db="UniProtKB">
        <authorList>
            <consortium name="EnsemblMetazoa"/>
        </authorList>
    </citation>
    <scope>IDENTIFICATION</scope>
    <source>
        <strain evidence="1">EBRO</strain>
    </source>
</reference>
<dbReference type="Pfam" id="PF00379">
    <property type="entry name" value="Chitin_bind_4"/>
    <property type="match status" value="1"/>
</dbReference>
<protein>
    <submittedName>
        <fullName evidence="1">Uncharacterized protein</fullName>
    </submittedName>
</protein>
<evidence type="ECO:0000313" key="1">
    <source>
        <dbReference type="EnsemblMetazoa" id="AATE009439-PA.1"/>
    </source>
</evidence>
<organism evidence="1">
    <name type="scientific">Anopheles atroparvus</name>
    <name type="common">European mosquito</name>
    <dbReference type="NCBI Taxonomy" id="41427"/>
    <lineage>
        <taxon>Eukaryota</taxon>
        <taxon>Metazoa</taxon>
        <taxon>Ecdysozoa</taxon>
        <taxon>Arthropoda</taxon>
        <taxon>Hexapoda</taxon>
        <taxon>Insecta</taxon>
        <taxon>Pterygota</taxon>
        <taxon>Neoptera</taxon>
        <taxon>Endopterygota</taxon>
        <taxon>Diptera</taxon>
        <taxon>Nematocera</taxon>
        <taxon>Culicoidea</taxon>
        <taxon>Culicidae</taxon>
        <taxon>Anophelinae</taxon>
        <taxon>Anopheles</taxon>
    </lineage>
</organism>
<dbReference type="EnsemblMetazoa" id="AATE009439-RA">
    <property type="protein sequence ID" value="AATE009439-PA.1"/>
    <property type="gene ID" value="AATE009439"/>
</dbReference>
<dbReference type="PANTHER" id="PTHR10380">
    <property type="entry name" value="CUTICLE PROTEIN"/>
    <property type="match status" value="1"/>
</dbReference>
<dbReference type="InterPro" id="IPR000618">
    <property type="entry name" value="Insect_cuticle"/>
</dbReference>
<sequence>LSVDYFSIETFSFRSGRISNISATMHFSTAAWISVVGLLLLITMTSGAPAQNLDPGLIFYESTRDENGYSFSYKTKDGQFREERGEINAETGLLVVNGVYGFVGTDGQSYEYNYVADQEGYRIVEKEAEIGYAPGLSQAALLSLVG</sequence>
<dbReference type="AlphaFoldDB" id="A0A182J199"/>
<dbReference type="GO" id="GO:0008010">
    <property type="term" value="F:structural constituent of chitin-based larval cuticle"/>
    <property type="evidence" value="ECO:0007669"/>
    <property type="project" value="TreeGrafter"/>
</dbReference>
<dbReference type="VEuPathDB" id="VectorBase:AATE009439"/>
<dbReference type="InterPro" id="IPR050468">
    <property type="entry name" value="Cuticle_Struct_Prot"/>
</dbReference>
<dbReference type="PROSITE" id="PS51155">
    <property type="entry name" value="CHIT_BIND_RR_2"/>
    <property type="match status" value="1"/>
</dbReference>
<name>A0A182J199_ANOAO</name>
<dbReference type="PRINTS" id="PR00947">
    <property type="entry name" value="CUTICLE"/>
</dbReference>
<dbReference type="GO" id="GO:0062129">
    <property type="term" value="C:chitin-based extracellular matrix"/>
    <property type="evidence" value="ECO:0007669"/>
    <property type="project" value="TreeGrafter"/>
</dbReference>
<dbReference type="STRING" id="41427.A0A182J199"/>
<proteinExistence type="predicted"/>
<accession>A0A182J199</accession>